<dbReference type="Pfam" id="PF01494">
    <property type="entry name" value="FAD_binding_3"/>
    <property type="match status" value="1"/>
</dbReference>
<proteinExistence type="predicted"/>
<reference evidence="3" key="2">
    <citation type="submission" date="2022-01" db="EMBL/GenBank/DDBJ databases">
        <authorList>
            <person name="Zivanovic Y."/>
            <person name="Moreira D."/>
            <person name="Lopez-Garcia P."/>
        </authorList>
    </citation>
    <scope>NUCLEOTIDE SEQUENCE</scope>
    <source>
        <strain evidence="3">G9</strain>
    </source>
</reference>
<evidence type="ECO:0000313" key="4">
    <source>
        <dbReference type="Proteomes" id="UP001154265"/>
    </source>
</evidence>
<protein>
    <submittedName>
        <fullName evidence="3">FAD-dependent monooxygenase</fullName>
    </submittedName>
</protein>
<evidence type="ECO:0000313" key="3">
    <source>
        <dbReference type="EMBL" id="MDG2990404.1"/>
    </source>
</evidence>
<dbReference type="GO" id="GO:0004497">
    <property type="term" value="F:monooxygenase activity"/>
    <property type="evidence" value="ECO:0007669"/>
    <property type="project" value="UniProtKB-KW"/>
</dbReference>
<reference evidence="3" key="1">
    <citation type="journal article" date="2022" name="Genome Biol. Evol.">
        <title>A New Gene Family Diagnostic for Intracellular Biomineralization of Amorphous Ca Carbonates by Cyanobacteria.</title>
        <authorList>
            <person name="Benzerara K."/>
            <person name="Duprat E."/>
            <person name="Bitard-Feildel T."/>
            <person name="Caumes G."/>
            <person name="Cassier-Chauvat C."/>
            <person name="Chauvat F."/>
            <person name="Dezi M."/>
            <person name="Diop S.I."/>
            <person name="Gaschignard G."/>
            <person name="Gorgen S."/>
            <person name="Gugger M."/>
            <person name="Lopez-Garcia P."/>
            <person name="Millet M."/>
            <person name="Skouri-Panet F."/>
            <person name="Moreira D."/>
            <person name="Callebaut I."/>
        </authorList>
    </citation>
    <scope>NUCLEOTIDE SEQUENCE</scope>
    <source>
        <strain evidence="3">G9</strain>
    </source>
</reference>
<dbReference type="RefSeq" id="WP_277866316.1">
    <property type="nucleotide sequence ID" value="NZ_JAKKUT010000002.1"/>
</dbReference>
<evidence type="ECO:0000256" key="1">
    <source>
        <dbReference type="ARBA" id="ARBA00023002"/>
    </source>
</evidence>
<dbReference type="InterPro" id="IPR036188">
    <property type="entry name" value="FAD/NAD-bd_sf"/>
</dbReference>
<accession>A0ABT6EX82</accession>
<dbReference type="PANTHER" id="PTHR43476:SF5">
    <property type="entry name" value="FAD-DEPENDENT MONOOXYGENASE"/>
    <property type="match status" value="1"/>
</dbReference>
<dbReference type="SUPFAM" id="SSF51905">
    <property type="entry name" value="FAD/NAD(P)-binding domain"/>
    <property type="match status" value="1"/>
</dbReference>
<gene>
    <name evidence="3" type="ORF">L3556_05575</name>
</gene>
<dbReference type="InterPro" id="IPR050631">
    <property type="entry name" value="PheA/TfdB_FAD_monoxygenase"/>
</dbReference>
<dbReference type="InterPro" id="IPR002938">
    <property type="entry name" value="FAD-bd"/>
</dbReference>
<sequence>MPDTIPHVLIVGAGPTGATLALLLLQRGIQVTVVEAAKDFQRVFRGEGLMPSGLEALDQMGLRSLLATVPHRPLNGWQFMLGDRRLFTAAEPMDCHYPCTLVSQPALLTAIIDKAKEFDAFTFLPGVAVKDLSWQGERCTGVVLGDGEAIKADLVIGADGRNSTVRDRAGLELNTQPKTFDVLWFKLPVHPRFIEENIFLSVLRGDRGFSVFHGAEDGKLQLAWVLFPDETGDWKHTNWSETLANVAPHWLADHFRQCGDAIESPRRLSVVVGHAPCWHKPGLLLLGDAAHPMSPVRAQGINMALRDVIVAANHLVPLLQSGADPGSMAQVLSQIQDEREPEIIQAQELQIQEASQGAGLRNSPLKQFIFQLFIPLFRDQARQAWMARQIPLRQGITEVNLQV</sequence>
<keyword evidence="3" id="KW-0503">Monooxygenase</keyword>
<keyword evidence="1" id="KW-0560">Oxidoreductase</keyword>
<dbReference type="Proteomes" id="UP001154265">
    <property type="component" value="Unassembled WGS sequence"/>
</dbReference>
<dbReference type="PANTHER" id="PTHR43476">
    <property type="entry name" value="3-(3-HYDROXY-PHENYL)PROPIONATE/3-HYDROXYCINNAMIC ACID HYDROXYLASE"/>
    <property type="match status" value="1"/>
</dbReference>
<dbReference type="PRINTS" id="PR00420">
    <property type="entry name" value="RNGMNOXGNASE"/>
</dbReference>
<name>A0ABT6EX82_9SYNE</name>
<feature type="domain" description="FAD-binding" evidence="2">
    <location>
        <begin position="7"/>
        <end position="326"/>
    </location>
</feature>
<evidence type="ECO:0000259" key="2">
    <source>
        <dbReference type="Pfam" id="PF01494"/>
    </source>
</evidence>
<dbReference type="Gene3D" id="3.50.50.60">
    <property type="entry name" value="FAD/NAD(P)-binding domain"/>
    <property type="match status" value="2"/>
</dbReference>
<comment type="caution">
    <text evidence="3">The sequence shown here is derived from an EMBL/GenBank/DDBJ whole genome shotgun (WGS) entry which is preliminary data.</text>
</comment>
<dbReference type="EMBL" id="JAKKUT010000002">
    <property type="protein sequence ID" value="MDG2990404.1"/>
    <property type="molecule type" value="Genomic_DNA"/>
</dbReference>
<keyword evidence="4" id="KW-1185">Reference proteome</keyword>
<organism evidence="3 4">
    <name type="scientific">Candidatus Synechococcus calcipolaris G9</name>
    <dbReference type="NCBI Taxonomy" id="1497997"/>
    <lineage>
        <taxon>Bacteria</taxon>
        <taxon>Bacillati</taxon>
        <taxon>Cyanobacteriota</taxon>
        <taxon>Cyanophyceae</taxon>
        <taxon>Synechococcales</taxon>
        <taxon>Synechococcaceae</taxon>
        <taxon>Synechococcus</taxon>
    </lineage>
</organism>